<keyword evidence="6 9" id="KW-0472">Membrane</keyword>
<dbReference type="InterPro" id="IPR022249">
    <property type="entry name" value="DUF3772"/>
</dbReference>
<dbReference type="PANTHER" id="PTHR30347">
    <property type="entry name" value="POTASSIUM CHANNEL RELATED"/>
    <property type="match status" value="1"/>
</dbReference>
<dbReference type="Gene3D" id="2.30.30.60">
    <property type="match status" value="1"/>
</dbReference>
<feature type="transmembrane region" description="Helical" evidence="9">
    <location>
        <begin position="368"/>
        <end position="386"/>
    </location>
</feature>
<feature type="compositionally biased region" description="Basic and acidic residues" evidence="8">
    <location>
        <begin position="802"/>
        <end position="814"/>
    </location>
</feature>
<dbReference type="InterPro" id="IPR011014">
    <property type="entry name" value="MscS_channel_TM-2"/>
</dbReference>
<feature type="transmembrane region" description="Helical" evidence="9">
    <location>
        <begin position="615"/>
        <end position="644"/>
    </location>
</feature>
<feature type="transmembrane region" description="Helical" evidence="9">
    <location>
        <begin position="540"/>
        <end position="562"/>
    </location>
</feature>
<feature type="transmembrane region" description="Helical" evidence="9">
    <location>
        <begin position="12"/>
        <end position="30"/>
    </location>
</feature>
<evidence type="ECO:0000256" key="4">
    <source>
        <dbReference type="ARBA" id="ARBA00022692"/>
    </source>
</evidence>
<evidence type="ECO:0000256" key="8">
    <source>
        <dbReference type="SAM" id="MobiDB-lite"/>
    </source>
</evidence>
<evidence type="ECO:0000256" key="6">
    <source>
        <dbReference type="ARBA" id="ARBA00023136"/>
    </source>
</evidence>
<feature type="transmembrane region" description="Helical" evidence="9">
    <location>
        <begin position="500"/>
        <end position="520"/>
    </location>
</feature>
<evidence type="ECO:0000256" key="3">
    <source>
        <dbReference type="ARBA" id="ARBA00022475"/>
    </source>
</evidence>
<feature type="transmembrane region" description="Helical" evidence="9">
    <location>
        <begin position="331"/>
        <end position="348"/>
    </location>
</feature>
<keyword evidence="4 9" id="KW-0812">Transmembrane</keyword>
<proteinExistence type="inferred from homology"/>
<sequence length="824" mass="94199">MKDQLSISKENSGLDLLLLFLIISIYFNGISQEKDQLKSLSEKVEKGTEQINYLENNIEEYSDSSDSLDHYSEKLINFNEQLDEYAEKAKEIQKTYSDRLKELGPEPKEGETPETKVISDLRSNIEENLAKAEGLKQSINLIKPRIDELIVEISKKKRSLFLYEISNRHYSILSPSLWESAIDEIPAFWAEVEIYFIKWKNKLVEENSYKATILTISVVFMFLVVIFYLIYKNSIWQGIDNYFYNDGNYTAIDKRRRAALKSFSDLILFSLASFIIYRVGKEFGLINDHNNLFFIRLLFGITITVFFIKYIKSAFSPNTGKWRIINCNDSYAKKIVKVLSLIFVLYILERVPVTGIELTLEGGIDLIQLISGVFSFIVLVLVLWLTKKNIWINTIVSSEEGDKNPQEKKLKLRYEIIRKVFRLIGLILIAAIFLGYIRLSEFLVIRFILLSFLLVFYISLRELLIWGIASLQAFGASYKSKYESEESDETESSAEFWIKVIVDLSLPFVLFPVLLILLGFDRLDIKRIYSFFDSNINIGAVSFSISNLIYGFIVFLIVIIVTRWISSLFNKRILGPAHFDPGLKNSMMTLSNYFGILLAIILSLATIGIDFSKIAIIAGALSVGIGFGLQSIVSNFVSGLILLFERPIKIGDWVVVNSGEGYVKHIGARATHIQTFDQSTIIIPNSELISNSLTNWFFNNRRGRVIVPVGVAYSSDPEKVKNILTDVAMNHPSVLKVPPVTIYWSDFGDSSLNFEVRAFIKNYDEVLSVKTDLRFAIFQKLKEEGVTIPFPQRDVNFYPQEKAQHSSKETEITPHKRTKGTKGE</sequence>
<reference evidence="13 14" key="1">
    <citation type="submission" date="2022-11" db="EMBL/GenBank/DDBJ databases">
        <title>The characterization of three novel Bacteroidetes species and genomic analysis of their roles in tidal elemental geochemical cycles.</title>
        <authorList>
            <person name="Ma K."/>
        </authorList>
    </citation>
    <scope>NUCLEOTIDE SEQUENCE [LARGE SCALE GENOMIC DNA]</scope>
    <source>
        <strain evidence="13 14">M17</strain>
    </source>
</reference>
<keyword evidence="5 9" id="KW-1133">Transmembrane helix</keyword>
<feature type="domain" description="DUF3772" evidence="11">
    <location>
        <begin position="139"/>
        <end position="191"/>
    </location>
</feature>
<feature type="compositionally biased region" description="Basic residues" evidence="8">
    <location>
        <begin position="815"/>
        <end position="824"/>
    </location>
</feature>
<comment type="caution">
    <text evidence="13">The sequence shown here is derived from an EMBL/GenBank/DDBJ whole genome shotgun (WGS) entry which is preliminary data.</text>
</comment>
<feature type="domain" description="Mechanosensitive ion channel MscS" evidence="10">
    <location>
        <begin position="632"/>
        <end position="696"/>
    </location>
</feature>
<dbReference type="RefSeq" id="WP_266058717.1">
    <property type="nucleotide sequence ID" value="NZ_JAPFQN010000013.1"/>
</dbReference>
<feature type="transmembrane region" description="Helical" evidence="9">
    <location>
        <begin position="420"/>
        <end position="437"/>
    </location>
</feature>
<dbReference type="InterPro" id="IPR052702">
    <property type="entry name" value="MscS-like_channel"/>
</dbReference>
<dbReference type="InterPro" id="IPR023408">
    <property type="entry name" value="MscS_beta-dom_sf"/>
</dbReference>
<dbReference type="Gene3D" id="3.30.70.100">
    <property type="match status" value="1"/>
</dbReference>
<feature type="coiled-coil region" evidence="7">
    <location>
        <begin position="30"/>
        <end position="138"/>
    </location>
</feature>
<evidence type="ECO:0000259" key="10">
    <source>
        <dbReference type="Pfam" id="PF00924"/>
    </source>
</evidence>
<evidence type="ECO:0000256" key="7">
    <source>
        <dbReference type="SAM" id="Coils"/>
    </source>
</evidence>
<gene>
    <name evidence="13" type="ORF">OO013_19360</name>
</gene>
<dbReference type="EMBL" id="JAPFQN010000013">
    <property type="protein sequence ID" value="MCX2746047.1"/>
    <property type="molecule type" value="Genomic_DNA"/>
</dbReference>
<feature type="transmembrane region" description="Helical" evidence="9">
    <location>
        <begin position="590"/>
        <end position="609"/>
    </location>
</feature>
<evidence type="ECO:0000256" key="5">
    <source>
        <dbReference type="ARBA" id="ARBA00022989"/>
    </source>
</evidence>
<dbReference type="InterPro" id="IPR010920">
    <property type="entry name" value="LSM_dom_sf"/>
</dbReference>
<dbReference type="SUPFAM" id="SSF82689">
    <property type="entry name" value="Mechanosensitive channel protein MscS (YggB), C-terminal domain"/>
    <property type="match status" value="1"/>
</dbReference>
<keyword evidence="7" id="KW-0175">Coiled coil</keyword>
<dbReference type="Proteomes" id="UP001209885">
    <property type="component" value="Unassembled WGS sequence"/>
</dbReference>
<name>A0ABT3RXW3_9BACT</name>
<keyword evidence="14" id="KW-1185">Reference proteome</keyword>
<accession>A0ABT3RXW3</accession>
<dbReference type="SUPFAM" id="SSF82861">
    <property type="entry name" value="Mechanosensitive channel protein MscS (YggB), transmembrane region"/>
    <property type="match status" value="1"/>
</dbReference>
<feature type="transmembrane region" description="Helical" evidence="9">
    <location>
        <begin position="292"/>
        <end position="311"/>
    </location>
</feature>
<dbReference type="InterPro" id="IPR011066">
    <property type="entry name" value="MscS_channel_C_sf"/>
</dbReference>
<dbReference type="InterPro" id="IPR006685">
    <property type="entry name" value="MscS_channel_2nd"/>
</dbReference>
<dbReference type="SUPFAM" id="SSF50182">
    <property type="entry name" value="Sm-like ribonucleoproteins"/>
    <property type="match status" value="1"/>
</dbReference>
<evidence type="ECO:0000313" key="13">
    <source>
        <dbReference type="EMBL" id="MCX2746047.1"/>
    </source>
</evidence>
<keyword evidence="3" id="KW-1003">Cell membrane</keyword>
<evidence type="ECO:0000256" key="2">
    <source>
        <dbReference type="ARBA" id="ARBA00008017"/>
    </source>
</evidence>
<dbReference type="InterPro" id="IPR049278">
    <property type="entry name" value="MS_channel_C"/>
</dbReference>
<evidence type="ECO:0000313" key="14">
    <source>
        <dbReference type="Proteomes" id="UP001209885"/>
    </source>
</evidence>
<dbReference type="Pfam" id="PF00924">
    <property type="entry name" value="MS_channel_2nd"/>
    <property type="match status" value="1"/>
</dbReference>
<dbReference type="PANTHER" id="PTHR30347:SF1">
    <property type="entry name" value="MECHANOSENSITIVE CHANNEL MSCK"/>
    <property type="match status" value="1"/>
</dbReference>
<evidence type="ECO:0000259" key="12">
    <source>
        <dbReference type="Pfam" id="PF21082"/>
    </source>
</evidence>
<evidence type="ECO:0000256" key="9">
    <source>
        <dbReference type="SAM" id="Phobius"/>
    </source>
</evidence>
<comment type="subcellular location">
    <subcellularLocation>
        <location evidence="1">Cell membrane</location>
        <topology evidence="1">Multi-pass membrane protein</topology>
    </subcellularLocation>
</comment>
<feature type="region of interest" description="Disordered" evidence="8">
    <location>
        <begin position="800"/>
        <end position="824"/>
    </location>
</feature>
<feature type="transmembrane region" description="Helical" evidence="9">
    <location>
        <begin position="263"/>
        <end position="280"/>
    </location>
</feature>
<feature type="transmembrane region" description="Helical" evidence="9">
    <location>
        <begin position="211"/>
        <end position="231"/>
    </location>
</feature>
<comment type="similarity">
    <text evidence="2">Belongs to the MscS (TC 1.A.23) family.</text>
</comment>
<feature type="transmembrane region" description="Helical" evidence="9">
    <location>
        <begin position="443"/>
        <end position="460"/>
    </location>
</feature>
<evidence type="ECO:0000256" key="1">
    <source>
        <dbReference type="ARBA" id="ARBA00004651"/>
    </source>
</evidence>
<dbReference type="Pfam" id="PF21082">
    <property type="entry name" value="MS_channel_3rd"/>
    <property type="match status" value="1"/>
</dbReference>
<dbReference type="Gene3D" id="1.10.287.1260">
    <property type="match status" value="1"/>
</dbReference>
<protein>
    <submittedName>
        <fullName evidence="13">DUF3772 domain-containing protein</fullName>
    </submittedName>
</protein>
<dbReference type="Pfam" id="PF12607">
    <property type="entry name" value="DUF3772"/>
    <property type="match status" value="1"/>
</dbReference>
<organism evidence="13 14">
    <name type="scientific">Mangrovivirga halotolerans</name>
    <dbReference type="NCBI Taxonomy" id="2993936"/>
    <lineage>
        <taxon>Bacteria</taxon>
        <taxon>Pseudomonadati</taxon>
        <taxon>Bacteroidota</taxon>
        <taxon>Cytophagia</taxon>
        <taxon>Cytophagales</taxon>
        <taxon>Mangrovivirgaceae</taxon>
        <taxon>Mangrovivirga</taxon>
    </lineage>
</organism>
<evidence type="ECO:0000259" key="11">
    <source>
        <dbReference type="Pfam" id="PF12607"/>
    </source>
</evidence>
<feature type="domain" description="Mechanosensitive ion channel MscS C-terminal" evidence="12">
    <location>
        <begin position="706"/>
        <end position="787"/>
    </location>
</feature>